<sequence>MLRPMTRSRLLSLISANTLKASILAALVSGASTGCIFSTAPSAEDEETSGADDVGEGGDESECPEPAETTGGEGGPPVAEDTLELCSDGIDNDYNGFVDCADFSCSMSEDQAILDYCANLPPEDTLDQCMDGIDNDGNGYTDCEDFGCSMSEDQAILDYCASLPSETSVEQCSDGIDNDCNGFTDCQDFSCSMSDDPAVMELCGGMSEDSVETCSDGIDNDNDGYIDCDDFDCSMSDDPAVSGLCS</sequence>
<feature type="chain" id="PRO_5002697292" evidence="2">
    <location>
        <begin position="22"/>
        <end position="246"/>
    </location>
</feature>
<keyword evidence="4" id="KW-1185">Reference proteome</keyword>
<dbReference type="Proteomes" id="UP000005801">
    <property type="component" value="Unassembled WGS sequence"/>
</dbReference>
<feature type="compositionally biased region" description="Acidic residues" evidence="1">
    <location>
        <begin position="43"/>
        <end position="65"/>
    </location>
</feature>
<evidence type="ECO:0000256" key="2">
    <source>
        <dbReference type="SAM" id="SignalP"/>
    </source>
</evidence>
<dbReference type="STRING" id="391625.PPSIR1_18267"/>
<name>A6GBW8_9BACT</name>
<keyword evidence="2" id="KW-0732">Signal</keyword>
<gene>
    <name evidence="3" type="ORF">PPSIR1_18267</name>
</gene>
<evidence type="ECO:0000256" key="1">
    <source>
        <dbReference type="SAM" id="MobiDB-lite"/>
    </source>
</evidence>
<feature type="compositionally biased region" description="Low complexity" evidence="1">
    <location>
        <begin position="66"/>
        <end position="79"/>
    </location>
</feature>
<feature type="region of interest" description="Disordered" evidence="1">
    <location>
        <begin position="39"/>
        <end position="79"/>
    </location>
</feature>
<comment type="caution">
    <text evidence="3">The sequence shown here is derived from an EMBL/GenBank/DDBJ whole genome shotgun (WGS) entry which is preliminary data.</text>
</comment>
<dbReference type="Gene3D" id="1.10.238.10">
    <property type="entry name" value="EF-hand"/>
    <property type="match status" value="1"/>
</dbReference>
<proteinExistence type="predicted"/>
<accession>A6GBW8</accession>
<protein>
    <submittedName>
        <fullName evidence="3">LigA</fullName>
    </submittedName>
</protein>
<dbReference type="AlphaFoldDB" id="A6GBW8"/>
<dbReference type="InterPro" id="IPR011992">
    <property type="entry name" value="EF-hand-dom_pair"/>
</dbReference>
<dbReference type="eggNOG" id="ENOG5033FM0">
    <property type="taxonomic scope" value="Bacteria"/>
</dbReference>
<reference evidence="3 4" key="1">
    <citation type="submission" date="2007-06" db="EMBL/GenBank/DDBJ databases">
        <authorList>
            <person name="Shimkets L."/>
            <person name="Ferriera S."/>
            <person name="Johnson J."/>
            <person name="Kravitz S."/>
            <person name="Beeson K."/>
            <person name="Sutton G."/>
            <person name="Rogers Y.-H."/>
            <person name="Friedman R."/>
            <person name="Frazier M."/>
            <person name="Venter J.C."/>
        </authorList>
    </citation>
    <scope>NUCLEOTIDE SEQUENCE [LARGE SCALE GENOMIC DNA]</scope>
    <source>
        <strain evidence="3 4">SIR-1</strain>
    </source>
</reference>
<evidence type="ECO:0000313" key="4">
    <source>
        <dbReference type="Proteomes" id="UP000005801"/>
    </source>
</evidence>
<feature type="signal peptide" evidence="2">
    <location>
        <begin position="1"/>
        <end position="21"/>
    </location>
</feature>
<dbReference type="SUPFAM" id="SSF47473">
    <property type="entry name" value="EF-hand"/>
    <property type="match status" value="1"/>
</dbReference>
<organism evidence="3 4">
    <name type="scientific">Plesiocystis pacifica SIR-1</name>
    <dbReference type="NCBI Taxonomy" id="391625"/>
    <lineage>
        <taxon>Bacteria</taxon>
        <taxon>Pseudomonadati</taxon>
        <taxon>Myxococcota</taxon>
        <taxon>Polyangia</taxon>
        <taxon>Nannocystales</taxon>
        <taxon>Nannocystaceae</taxon>
        <taxon>Plesiocystis</taxon>
    </lineage>
</organism>
<dbReference type="PROSITE" id="PS51257">
    <property type="entry name" value="PROKAR_LIPOPROTEIN"/>
    <property type="match status" value="1"/>
</dbReference>
<dbReference type="EMBL" id="ABCS01000061">
    <property type="protein sequence ID" value="EDM76641.1"/>
    <property type="molecule type" value="Genomic_DNA"/>
</dbReference>
<dbReference type="PROSITE" id="PS00018">
    <property type="entry name" value="EF_HAND_1"/>
    <property type="match status" value="1"/>
</dbReference>
<dbReference type="InterPro" id="IPR018247">
    <property type="entry name" value="EF_Hand_1_Ca_BS"/>
</dbReference>
<evidence type="ECO:0000313" key="3">
    <source>
        <dbReference type="EMBL" id="EDM76641.1"/>
    </source>
</evidence>